<dbReference type="SUPFAM" id="SSF55486">
    <property type="entry name" value="Metalloproteases ('zincins'), catalytic domain"/>
    <property type="match status" value="1"/>
</dbReference>
<comment type="caution">
    <text evidence="1">The sequence shown here is derived from an EMBL/GenBank/DDBJ whole genome shotgun (WGS) entry which is preliminary data.</text>
</comment>
<evidence type="ECO:0000313" key="2">
    <source>
        <dbReference type="Proteomes" id="UP000218164"/>
    </source>
</evidence>
<dbReference type="OrthoDB" id="136205at2157"/>
<proteinExistence type="predicted"/>
<dbReference type="Proteomes" id="UP000218164">
    <property type="component" value="Unassembled WGS sequence"/>
</dbReference>
<dbReference type="GO" id="GO:0008237">
    <property type="term" value="F:metallopeptidase activity"/>
    <property type="evidence" value="ECO:0007669"/>
    <property type="project" value="InterPro"/>
</dbReference>
<dbReference type="AlphaFoldDB" id="A0A2A2HRD3"/>
<reference evidence="1 2" key="1">
    <citation type="journal article" date="2017" name="BMC Genomics">
        <title>Genomic analysis of methanogenic archaea reveals a shift towards energy conservation.</title>
        <authorList>
            <person name="Gilmore S.P."/>
            <person name="Henske J.K."/>
            <person name="Sexton J.A."/>
            <person name="Solomon K.V."/>
            <person name="Seppala S."/>
            <person name="Yoo J.I."/>
            <person name="Huyett L.M."/>
            <person name="Pressman A."/>
            <person name="Cogan J.Z."/>
            <person name="Kivenson V."/>
            <person name="Peng X."/>
            <person name="Tan Y."/>
            <person name="Valentine D.L."/>
            <person name="O'Malley M.A."/>
        </authorList>
    </citation>
    <scope>NUCLEOTIDE SEQUENCE [LARGE SCALE GENOMIC DNA]</scope>
    <source>
        <strain evidence="1 2">MC-15</strain>
    </source>
</reference>
<dbReference type="EMBL" id="LMVP01000423">
    <property type="protein sequence ID" value="PAV11888.1"/>
    <property type="molecule type" value="Genomic_DNA"/>
</dbReference>
<accession>A0A2A2HRD3</accession>
<evidence type="ECO:0000313" key="1">
    <source>
        <dbReference type="EMBL" id="PAV11888.1"/>
    </source>
</evidence>
<evidence type="ECO:0008006" key="3">
    <source>
        <dbReference type="Google" id="ProtNLM"/>
    </source>
</evidence>
<sequence length="355" mass="40020">MTAKTKFGTGILLLTMLLVNVVFVPAASGSIDKISSEASMENNISYTETELKDLYNKYNITENDLLFANNELPNYLEGTILDSKLRVIASETGKPPEGLKEGEDYDLIISHEEMFAIINGAREKYIQKYGVDPANPKTDTVNGYVLPKEEANKLVEKKTVPEVDNSIREKEFSVLSVPWNPRAVNGLITEYIFVAADSRHSPTESITQATYDALYRFENFGINVNAFWYWNYWDVSDISPANSASEALDDLEEDTNWVRDSANDMVIGWTHDMDENGIAYHSGPYAVCTDVADGFDWPHDSIVQHEVSHNFDADEGGWFKYEHPAECIMNYQWAYDGTNIWCSSCSDVVDNGIWS</sequence>
<protein>
    <recommendedName>
        <fullName evidence="3">Peptidase M12B domain-containing protein</fullName>
    </recommendedName>
</protein>
<dbReference type="Gene3D" id="3.40.390.10">
    <property type="entry name" value="Collagenase (Catalytic Domain)"/>
    <property type="match status" value="1"/>
</dbReference>
<organism evidence="1 2">
    <name type="scientific">Methanosarcina spelaei</name>
    <dbReference type="NCBI Taxonomy" id="1036679"/>
    <lineage>
        <taxon>Archaea</taxon>
        <taxon>Methanobacteriati</taxon>
        <taxon>Methanobacteriota</taxon>
        <taxon>Stenosarchaea group</taxon>
        <taxon>Methanomicrobia</taxon>
        <taxon>Methanosarcinales</taxon>
        <taxon>Methanosarcinaceae</taxon>
        <taxon>Methanosarcina</taxon>
    </lineage>
</organism>
<keyword evidence="2" id="KW-1185">Reference proteome</keyword>
<dbReference type="RefSeq" id="WP_095645201.1">
    <property type="nucleotide sequence ID" value="NZ_LMVP01000423.1"/>
</dbReference>
<name>A0A2A2HRD3_9EURY</name>
<dbReference type="InterPro" id="IPR024079">
    <property type="entry name" value="MetalloPept_cat_dom_sf"/>
</dbReference>
<gene>
    <name evidence="1" type="ORF">ASJ81_08775</name>
</gene>